<dbReference type="RefSeq" id="WP_203694989.1">
    <property type="nucleotide sequence ID" value="NZ_BAAALC010000014.1"/>
</dbReference>
<keyword evidence="2" id="KW-1185">Reference proteome</keyword>
<gene>
    <name evidence="1" type="ORF">Cco03nite_53790</name>
</gene>
<dbReference type="Proteomes" id="UP000630887">
    <property type="component" value="Unassembled WGS sequence"/>
</dbReference>
<accession>A0A8J3L433</accession>
<evidence type="ECO:0000313" key="1">
    <source>
        <dbReference type="EMBL" id="GIG08679.1"/>
    </source>
</evidence>
<name>A0A8J3L433_9ACTN</name>
<proteinExistence type="predicted"/>
<sequence>MNLLVPIVVQGGPQDGKTVQVDAAALDEPSVIVDESAYEVARDNTGKPVALVWRDSGSHQHL</sequence>
<comment type="caution">
    <text evidence="1">The sequence shown here is derived from an EMBL/GenBank/DDBJ whole genome shotgun (WGS) entry which is preliminary data.</text>
</comment>
<organism evidence="1 2">
    <name type="scientific">Catellatospora coxensis</name>
    <dbReference type="NCBI Taxonomy" id="310354"/>
    <lineage>
        <taxon>Bacteria</taxon>
        <taxon>Bacillati</taxon>
        <taxon>Actinomycetota</taxon>
        <taxon>Actinomycetes</taxon>
        <taxon>Micromonosporales</taxon>
        <taxon>Micromonosporaceae</taxon>
        <taxon>Catellatospora</taxon>
    </lineage>
</organism>
<evidence type="ECO:0000313" key="2">
    <source>
        <dbReference type="Proteomes" id="UP000630887"/>
    </source>
</evidence>
<reference evidence="1 2" key="1">
    <citation type="submission" date="2021-01" db="EMBL/GenBank/DDBJ databases">
        <title>Whole genome shotgun sequence of Catellatospora coxensis NBRC 107359.</title>
        <authorList>
            <person name="Komaki H."/>
            <person name="Tamura T."/>
        </authorList>
    </citation>
    <scope>NUCLEOTIDE SEQUENCE [LARGE SCALE GENOMIC DNA]</scope>
    <source>
        <strain evidence="1 2">NBRC 107359</strain>
    </source>
</reference>
<protein>
    <submittedName>
        <fullName evidence="1">Uncharacterized protein</fullName>
    </submittedName>
</protein>
<dbReference type="AlphaFoldDB" id="A0A8J3L433"/>
<dbReference type="EMBL" id="BONI01000051">
    <property type="protein sequence ID" value="GIG08679.1"/>
    <property type="molecule type" value="Genomic_DNA"/>
</dbReference>